<accession>A0AC60PK07</accession>
<gene>
    <name evidence="1" type="ORF">HPB47_002860</name>
</gene>
<evidence type="ECO:0000313" key="1">
    <source>
        <dbReference type="EMBL" id="KAG0421250.1"/>
    </source>
</evidence>
<protein>
    <submittedName>
        <fullName evidence="1">Uncharacterized protein</fullName>
    </submittedName>
</protein>
<evidence type="ECO:0000313" key="2">
    <source>
        <dbReference type="Proteomes" id="UP000805193"/>
    </source>
</evidence>
<name>A0AC60PK07_IXOPE</name>
<dbReference type="EMBL" id="JABSTQ010010398">
    <property type="protein sequence ID" value="KAG0421250.1"/>
    <property type="molecule type" value="Genomic_DNA"/>
</dbReference>
<organism evidence="1 2">
    <name type="scientific">Ixodes persulcatus</name>
    <name type="common">Taiga tick</name>
    <dbReference type="NCBI Taxonomy" id="34615"/>
    <lineage>
        <taxon>Eukaryota</taxon>
        <taxon>Metazoa</taxon>
        <taxon>Ecdysozoa</taxon>
        <taxon>Arthropoda</taxon>
        <taxon>Chelicerata</taxon>
        <taxon>Arachnida</taxon>
        <taxon>Acari</taxon>
        <taxon>Parasitiformes</taxon>
        <taxon>Ixodida</taxon>
        <taxon>Ixodoidea</taxon>
        <taxon>Ixodidae</taxon>
        <taxon>Ixodinae</taxon>
        <taxon>Ixodes</taxon>
    </lineage>
</organism>
<proteinExistence type="predicted"/>
<reference evidence="1 2" key="1">
    <citation type="journal article" date="2020" name="Cell">
        <title>Large-Scale Comparative Analyses of Tick Genomes Elucidate Their Genetic Diversity and Vector Capacities.</title>
        <authorList>
            <consortium name="Tick Genome and Microbiome Consortium (TIGMIC)"/>
            <person name="Jia N."/>
            <person name="Wang J."/>
            <person name="Shi W."/>
            <person name="Du L."/>
            <person name="Sun Y."/>
            <person name="Zhan W."/>
            <person name="Jiang J.F."/>
            <person name="Wang Q."/>
            <person name="Zhang B."/>
            <person name="Ji P."/>
            <person name="Bell-Sakyi L."/>
            <person name="Cui X.M."/>
            <person name="Yuan T.T."/>
            <person name="Jiang B.G."/>
            <person name="Yang W.F."/>
            <person name="Lam T.T."/>
            <person name="Chang Q.C."/>
            <person name="Ding S.J."/>
            <person name="Wang X.J."/>
            <person name="Zhu J.G."/>
            <person name="Ruan X.D."/>
            <person name="Zhao L."/>
            <person name="Wei J.T."/>
            <person name="Ye R.Z."/>
            <person name="Que T.C."/>
            <person name="Du C.H."/>
            <person name="Zhou Y.H."/>
            <person name="Cheng J.X."/>
            <person name="Dai P.F."/>
            <person name="Guo W.B."/>
            <person name="Han X.H."/>
            <person name="Huang E.J."/>
            <person name="Li L.F."/>
            <person name="Wei W."/>
            <person name="Gao Y.C."/>
            <person name="Liu J.Z."/>
            <person name="Shao H.Z."/>
            <person name="Wang X."/>
            <person name="Wang C.C."/>
            <person name="Yang T.C."/>
            <person name="Huo Q.B."/>
            <person name="Li W."/>
            <person name="Chen H.Y."/>
            <person name="Chen S.E."/>
            <person name="Zhou L.G."/>
            <person name="Ni X.B."/>
            <person name="Tian J.H."/>
            <person name="Sheng Y."/>
            <person name="Liu T."/>
            <person name="Pan Y.S."/>
            <person name="Xia L.Y."/>
            <person name="Li J."/>
            <person name="Zhao F."/>
            <person name="Cao W.C."/>
        </authorList>
    </citation>
    <scope>NUCLEOTIDE SEQUENCE [LARGE SCALE GENOMIC DNA]</scope>
    <source>
        <strain evidence="1">Iper-2018</strain>
    </source>
</reference>
<dbReference type="Proteomes" id="UP000805193">
    <property type="component" value="Unassembled WGS sequence"/>
</dbReference>
<comment type="caution">
    <text evidence="1">The sequence shown here is derived from an EMBL/GenBank/DDBJ whole genome shotgun (WGS) entry which is preliminary data.</text>
</comment>
<keyword evidence="2" id="KW-1185">Reference proteome</keyword>
<sequence length="520" mass="58495">MSQKRSIVDFFTSSGKRTKQKDDDRSELRSSTEDCTVITQQQTTPPELSTPIPDGPVVPQSATSSDQHPEPSSGDESCGEVSCPEQGKPDNDYEEFSLCAMREEPSSASKLTASEAGARFPGQLDLSKFKTELPRQPVLNPFPSKKYGKESRSFHSEWYRLFPWLEYSAQLDAAFCYPCRVFSTVTNEKSAFVTAGYTNWKKRLSDTRWACRVAACTAVMKTFPAILVSLAEVIATKSKRATEARALSRLKILSDFLQNKDCELARACLMARAAIDEFADMRNSEQAFKSVWAEGCKIAEENGVPSRQAQRATRLPAHLQQYVLSEGRAIEDEPCEAKEAFRVRVFLPVLDHILAELDRRLTGNNDVLSGMTALHPRSERFLDICLLKPFAGHYSCDIESVEVECKLIGKVLQRIEAERKCEVKTLLQFVAVLEEFKIAFHELHKLAVIAVTIPASSASCERTFSCLRRVKTYLRNRMANNRLSDLAVLAVERSLANKIDLRCVVDMFDASHNNRRIRLH</sequence>